<sequence length="102" mass="11737">MTVLDEFSKVSLDKIIDNVVSCLPLIENMFKDQNSEFKNKIGIENRRDFILGAVWCIILEKYIISNYLHSGKTINYESGLEVSRYVLDKISKSDLLMSTKNV</sequence>
<reference evidence="1" key="1">
    <citation type="journal article" date="2010" name="Environ. Microbiol.">
        <title>Homologues of nitrite reductases in ammonia-oxidizing archaea: diversity and genomic context.</title>
        <authorList>
            <person name="Bartossek R."/>
            <person name="Nicol G.W."/>
            <person name="Lanzen A."/>
            <person name="Klenk H.P."/>
            <person name="Schleper C."/>
        </authorList>
    </citation>
    <scope>NUCLEOTIDE SEQUENCE</scope>
</reference>
<protein>
    <submittedName>
        <fullName evidence="1">Uncharacterized conserved protein</fullName>
    </submittedName>
</protein>
<accession>D4N700</accession>
<name>D4N700_9CREN</name>
<proteinExistence type="predicted"/>
<evidence type="ECO:0000313" key="1">
    <source>
        <dbReference type="EMBL" id="ACY24486.1"/>
    </source>
</evidence>
<organism evidence="1">
    <name type="scientific">uncultured crenarchaeote 29d5</name>
    <dbReference type="NCBI Taxonomy" id="684057"/>
    <lineage>
        <taxon>Archaea</taxon>
        <taxon>Thermoproteota</taxon>
        <taxon>environmental samples</taxon>
    </lineage>
</organism>
<dbReference type="EMBL" id="GU059106">
    <property type="protein sequence ID" value="ACY24486.1"/>
    <property type="molecule type" value="Genomic_DNA"/>
</dbReference>
<dbReference type="AlphaFoldDB" id="D4N700"/>
<gene>
    <name evidence="1" type="ORF">29d5orf38</name>
</gene>